<dbReference type="GO" id="GO:1901678">
    <property type="term" value="P:iron coordination entity transport"/>
    <property type="evidence" value="ECO:0007669"/>
    <property type="project" value="UniProtKB-ARBA"/>
</dbReference>
<accession>A0A3P5XZ30</accession>
<dbReference type="RefSeq" id="WP_124088535.1">
    <property type="nucleotide sequence ID" value="NZ_UXAW01000118.1"/>
</dbReference>
<name>A0A3P5XZ30_9RHOB</name>
<dbReference type="Proteomes" id="UP000277498">
    <property type="component" value="Unassembled WGS sequence"/>
</dbReference>
<evidence type="ECO:0000313" key="8">
    <source>
        <dbReference type="EMBL" id="VDC33464.1"/>
    </source>
</evidence>
<evidence type="ECO:0000256" key="1">
    <source>
        <dbReference type="ARBA" id="ARBA00004196"/>
    </source>
</evidence>
<dbReference type="OrthoDB" id="63946at2"/>
<sequence>MRGFLTGFGFALALLAGPALADSVTIRHSQGETVVDAPVGKVLILDINALDIAAALGAHPAGVLGSNLPAYLAEYAGDEHPKMGTIFEPDYEAIAAAGADLMIVGTRTAPVYGQMSSLLPTVDLSLEGNHFEAVRRNIRAVGQIFGLEAKAGELVADLDARIDRLKQVAPGSGTALILVTNGGKLGAYGPTSRLGWIHTELGFAPVEEGIDDRFHGGDVISFEYILERNPDWIFVVDRDAGVGAAGEGAKAVLDNALMAGTRAVQDGHVVLLDPNAAYITFGGYTAMTILLDQMADALGAAG</sequence>
<dbReference type="GO" id="GO:0030288">
    <property type="term" value="C:outer membrane-bounded periplasmic space"/>
    <property type="evidence" value="ECO:0007669"/>
    <property type="project" value="TreeGrafter"/>
</dbReference>
<dbReference type="InterPro" id="IPR051313">
    <property type="entry name" value="Bact_iron-sidero_bind"/>
</dbReference>
<gene>
    <name evidence="8" type="primary">yclQ</name>
    <name evidence="8" type="ORF">XINFAN_03856</name>
</gene>
<protein>
    <submittedName>
        <fullName evidence="8">Putative ABC transporter solute-binding protein YclQ</fullName>
    </submittedName>
</protein>
<keyword evidence="4" id="KW-0410">Iron transport</keyword>
<evidence type="ECO:0000256" key="5">
    <source>
        <dbReference type="ARBA" id="ARBA00022729"/>
    </source>
</evidence>
<dbReference type="Gene3D" id="3.40.50.1980">
    <property type="entry name" value="Nitrogenase molybdenum iron protein domain"/>
    <property type="match status" value="2"/>
</dbReference>
<keyword evidence="3" id="KW-0813">Transport</keyword>
<feature type="chain" id="PRO_5018024928" evidence="6">
    <location>
        <begin position="22"/>
        <end position="302"/>
    </location>
</feature>
<dbReference type="SUPFAM" id="SSF53807">
    <property type="entry name" value="Helical backbone' metal receptor"/>
    <property type="match status" value="1"/>
</dbReference>
<evidence type="ECO:0000256" key="2">
    <source>
        <dbReference type="ARBA" id="ARBA00008814"/>
    </source>
</evidence>
<keyword evidence="4" id="KW-0408">Iron</keyword>
<dbReference type="Pfam" id="PF01497">
    <property type="entry name" value="Peripla_BP_2"/>
    <property type="match status" value="1"/>
</dbReference>
<organism evidence="8 9">
    <name type="scientific">Pseudogemmobacter humi</name>
    <dbReference type="NCBI Taxonomy" id="2483812"/>
    <lineage>
        <taxon>Bacteria</taxon>
        <taxon>Pseudomonadati</taxon>
        <taxon>Pseudomonadota</taxon>
        <taxon>Alphaproteobacteria</taxon>
        <taxon>Rhodobacterales</taxon>
        <taxon>Paracoccaceae</taxon>
        <taxon>Pseudogemmobacter</taxon>
    </lineage>
</organism>
<dbReference type="PANTHER" id="PTHR30532:SF28">
    <property type="entry name" value="PETROBACTIN-BINDING PROTEIN YCLQ"/>
    <property type="match status" value="1"/>
</dbReference>
<comment type="similarity">
    <text evidence="2">Belongs to the bacterial solute-binding protein 8 family.</text>
</comment>
<proteinExistence type="inferred from homology"/>
<evidence type="ECO:0000256" key="4">
    <source>
        <dbReference type="ARBA" id="ARBA00022496"/>
    </source>
</evidence>
<dbReference type="CDD" id="cd01140">
    <property type="entry name" value="FatB"/>
    <property type="match status" value="1"/>
</dbReference>
<evidence type="ECO:0000259" key="7">
    <source>
        <dbReference type="PROSITE" id="PS50983"/>
    </source>
</evidence>
<evidence type="ECO:0000313" key="9">
    <source>
        <dbReference type="Proteomes" id="UP000277498"/>
    </source>
</evidence>
<keyword evidence="9" id="KW-1185">Reference proteome</keyword>
<reference evidence="8 9" key="1">
    <citation type="submission" date="2018-11" db="EMBL/GenBank/DDBJ databases">
        <authorList>
            <person name="Criscuolo A."/>
        </authorList>
    </citation>
    <scope>NUCLEOTIDE SEQUENCE [LARGE SCALE GENOMIC DNA]</scope>
    <source>
        <strain evidence="8">ACIP111625</strain>
    </source>
</reference>
<evidence type="ECO:0000256" key="6">
    <source>
        <dbReference type="SAM" id="SignalP"/>
    </source>
</evidence>
<keyword evidence="5 6" id="KW-0732">Signal</keyword>
<dbReference type="PROSITE" id="PS50983">
    <property type="entry name" value="FE_B12_PBP"/>
    <property type="match status" value="1"/>
</dbReference>
<dbReference type="InterPro" id="IPR033870">
    <property type="entry name" value="FatB"/>
</dbReference>
<dbReference type="AlphaFoldDB" id="A0A3P5XZ30"/>
<evidence type="ECO:0000256" key="3">
    <source>
        <dbReference type="ARBA" id="ARBA00022448"/>
    </source>
</evidence>
<dbReference type="EMBL" id="UXAW01000118">
    <property type="protein sequence ID" value="VDC33464.1"/>
    <property type="molecule type" value="Genomic_DNA"/>
</dbReference>
<feature type="domain" description="Fe/B12 periplasmic-binding" evidence="7">
    <location>
        <begin position="41"/>
        <end position="302"/>
    </location>
</feature>
<dbReference type="InterPro" id="IPR002491">
    <property type="entry name" value="ABC_transptr_periplasmic_BD"/>
</dbReference>
<dbReference type="PANTHER" id="PTHR30532">
    <property type="entry name" value="IRON III DICITRATE-BINDING PERIPLASMIC PROTEIN"/>
    <property type="match status" value="1"/>
</dbReference>
<feature type="signal peptide" evidence="6">
    <location>
        <begin position="1"/>
        <end position="21"/>
    </location>
</feature>
<comment type="subcellular location">
    <subcellularLocation>
        <location evidence="1">Cell envelope</location>
    </subcellularLocation>
</comment>
<keyword evidence="4" id="KW-0406">Ion transport</keyword>